<dbReference type="PANTHER" id="PTHR13673:SF0">
    <property type="entry name" value="VPS35 ENDOSOMAL PROTEIN-SORTING FACTOR-LIKE"/>
    <property type="match status" value="1"/>
</dbReference>
<evidence type="ECO:0000256" key="5">
    <source>
        <dbReference type="ARBA" id="ARBA00022927"/>
    </source>
</evidence>
<dbReference type="EMBL" id="AYRZ02000003">
    <property type="protein sequence ID" value="PHT86614.1"/>
    <property type="molecule type" value="Genomic_DNA"/>
</dbReference>
<gene>
    <name evidence="6" type="ORF">T459_08720</name>
</gene>
<sequence length="281" mass="31711">MDCKFFLLVNLPDSYLKDMHGKFIAISPINKMHPSLIIDKKLKYSDNKNFLNLKSSYVRDPTTIQFLFEVSRSLHDYIDLSTIKDKENNHCANLIFRFIHMVDYGSDGERHLAFLVQCRGVFGSMSEVKETIVHSSNLLVVKATRSGSNYVTFVKSCIACSEVTIPSIPSHLKQLNLYLETAEVALMAGLVSHSDGLVDSALRCLHSVDLLEGLSMNSSPDVSVQIVVDSSCRFAMHKTESSWMVSFKAFSIPFPILKVYHLQCYFKTDFGVKFLPLFRGS</sequence>
<keyword evidence="4" id="KW-0967">Endosome</keyword>
<comment type="subcellular location">
    <subcellularLocation>
        <location evidence="1">Endosome</location>
    </subcellularLocation>
</comment>
<protein>
    <submittedName>
        <fullName evidence="6">Uncharacterized protein</fullName>
    </submittedName>
</protein>
<dbReference type="InterPro" id="IPR029705">
    <property type="entry name" value="VPS35L"/>
</dbReference>
<dbReference type="GO" id="GO:0032456">
    <property type="term" value="P:endocytic recycling"/>
    <property type="evidence" value="ECO:0007669"/>
    <property type="project" value="InterPro"/>
</dbReference>
<reference evidence="6 7" key="2">
    <citation type="journal article" date="2017" name="Genome Biol.">
        <title>New reference genome sequences of hot pepper reveal the massive evolution of plant disease-resistance genes by retroduplication.</title>
        <authorList>
            <person name="Kim S."/>
            <person name="Park J."/>
            <person name="Yeom S.I."/>
            <person name="Kim Y.M."/>
            <person name="Seo E."/>
            <person name="Kim K.T."/>
            <person name="Kim M.S."/>
            <person name="Lee J.M."/>
            <person name="Cheong K."/>
            <person name="Shin H.S."/>
            <person name="Kim S.B."/>
            <person name="Han K."/>
            <person name="Lee J."/>
            <person name="Park M."/>
            <person name="Lee H.A."/>
            <person name="Lee H.Y."/>
            <person name="Lee Y."/>
            <person name="Oh S."/>
            <person name="Lee J.H."/>
            <person name="Choi E."/>
            <person name="Choi E."/>
            <person name="Lee S.E."/>
            <person name="Jeon J."/>
            <person name="Kim H."/>
            <person name="Choi G."/>
            <person name="Song H."/>
            <person name="Lee J."/>
            <person name="Lee S.C."/>
            <person name="Kwon J.K."/>
            <person name="Lee H.Y."/>
            <person name="Koo N."/>
            <person name="Hong Y."/>
            <person name="Kim R.W."/>
            <person name="Kang W.H."/>
            <person name="Huh J.H."/>
            <person name="Kang B.C."/>
            <person name="Yang T.J."/>
            <person name="Lee Y.H."/>
            <person name="Bennetzen J.L."/>
            <person name="Choi D."/>
        </authorList>
    </citation>
    <scope>NUCLEOTIDE SEQUENCE [LARGE SCALE GENOMIC DNA]</scope>
    <source>
        <strain evidence="7">cv. CM334</strain>
    </source>
</reference>
<dbReference type="Proteomes" id="UP000222542">
    <property type="component" value="Unassembled WGS sequence"/>
</dbReference>
<organism evidence="6 7">
    <name type="scientific">Capsicum annuum</name>
    <name type="common">Capsicum pepper</name>
    <dbReference type="NCBI Taxonomy" id="4072"/>
    <lineage>
        <taxon>Eukaryota</taxon>
        <taxon>Viridiplantae</taxon>
        <taxon>Streptophyta</taxon>
        <taxon>Embryophyta</taxon>
        <taxon>Tracheophyta</taxon>
        <taxon>Spermatophyta</taxon>
        <taxon>Magnoliopsida</taxon>
        <taxon>eudicotyledons</taxon>
        <taxon>Gunneridae</taxon>
        <taxon>Pentapetalae</taxon>
        <taxon>asterids</taxon>
        <taxon>lamiids</taxon>
        <taxon>Solanales</taxon>
        <taxon>Solanaceae</taxon>
        <taxon>Solanoideae</taxon>
        <taxon>Capsiceae</taxon>
        <taxon>Capsicum</taxon>
    </lineage>
</organism>
<evidence type="ECO:0000313" key="6">
    <source>
        <dbReference type="EMBL" id="PHT86614.1"/>
    </source>
</evidence>
<keyword evidence="5" id="KW-0653">Protein transport</keyword>
<comment type="similarity">
    <text evidence="2">Belongs to the VPS35L family.</text>
</comment>
<dbReference type="PANTHER" id="PTHR13673">
    <property type="entry name" value="ESOPHAGEAL CANCER ASSOCIATED PROTEIN"/>
    <property type="match status" value="1"/>
</dbReference>
<evidence type="ECO:0000256" key="1">
    <source>
        <dbReference type="ARBA" id="ARBA00004177"/>
    </source>
</evidence>
<keyword evidence="3" id="KW-0813">Transport</keyword>
<evidence type="ECO:0000256" key="3">
    <source>
        <dbReference type="ARBA" id="ARBA00022448"/>
    </source>
</evidence>
<reference evidence="6 7" key="1">
    <citation type="journal article" date="2014" name="Nat. Genet.">
        <title>Genome sequence of the hot pepper provides insights into the evolution of pungency in Capsicum species.</title>
        <authorList>
            <person name="Kim S."/>
            <person name="Park M."/>
            <person name="Yeom S.I."/>
            <person name="Kim Y.M."/>
            <person name="Lee J.M."/>
            <person name="Lee H.A."/>
            <person name="Seo E."/>
            <person name="Choi J."/>
            <person name="Cheong K."/>
            <person name="Kim K.T."/>
            <person name="Jung K."/>
            <person name="Lee G.W."/>
            <person name="Oh S.K."/>
            <person name="Bae C."/>
            <person name="Kim S.B."/>
            <person name="Lee H.Y."/>
            <person name="Kim S.Y."/>
            <person name="Kim M.S."/>
            <person name="Kang B.C."/>
            <person name="Jo Y.D."/>
            <person name="Yang H.B."/>
            <person name="Jeong H.J."/>
            <person name="Kang W.H."/>
            <person name="Kwon J.K."/>
            <person name="Shin C."/>
            <person name="Lim J.Y."/>
            <person name="Park J.H."/>
            <person name="Huh J.H."/>
            <person name="Kim J.S."/>
            <person name="Kim B.D."/>
            <person name="Cohen O."/>
            <person name="Paran I."/>
            <person name="Suh M.C."/>
            <person name="Lee S.B."/>
            <person name="Kim Y.K."/>
            <person name="Shin Y."/>
            <person name="Noh S.J."/>
            <person name="Park J."/>
            <person name="Seo Y.S."/>
            <person name="Kwon S.Y."/>
            <person name="Kim H.A."/>
            <person name="Park J.M."/>
            <person name="Kim H.J."/>
            <person name="Choi S.B."/>
            <person name="Bosland P.W."/>
            <person name="Reeves G."/>
            <person name="Jo S.H."/>
            <person name="Lee B.W."/>
            <person name="Cho H.T."/>
            <person name="Choi H.S."/>
            <person name="Lee M.S."/>
            <person name="Yu Y."/>
            <person name="Do Choi Y."/>
            <person name="Park B.S."/>
            <person name="van Deynze A."/>
            <person name="Ashrafi H."/>
            <person name="Hill T."/>
            <person name="Kim W.T."/>
            <person name="Pai H.S."/>
            <person name="Ahn H.K."/>
            <person name="Yeam I."/>
            <person name="Giovannoni J.J."/>
            <person name="Rose J.K."/>
            <person name="Sorensen I."/>
            <person name="Lee S.J."/>
            <person name="Kim R.W."/>
            <person name="Choi I.Y."/>
            <person name="Choi B.S."/>
            <person name="Lim J.S."/>
            <person name="Lee Y.H."/>
            <person name="Choi D."/>
        </authorList>
    </citation>
    <scope>NUCLEOTIDE SEQUENCE [LARGE SCALE GENOMIC DNA]</scope>
    <source>
        <strain evidence="7">cv. CM334</strain>
    </source>
</reference>
<accession>A0A2G2ZXB9</accession>
<dbReference type="GO" id="GO:0015031">
    <property type="term" value="P:protein transport"/>
    <property type="evidence" value="ECO:0007669"/>
    <property type="project" value="UniProtKB-KW"/>
</dbReference>
<proteinExistence type="inferred from homology"/>
<evidence type="ECO:0000256" key="2">
    <source>
        <dbReference type="ARBA" id="ARBA00010704"/>
    </source>
</evidence>
<name>A0A2G2ZXB9_CAPAN</name>
<dbReference type="GO" id="GO:0005768">
    <property type="term" value="C:endosome"/>
    <property type="evidence" value="ECO:0007669"/>
    <property type="project" value="UniProtKB-SubCell"/>
</dbReference>
<keyword evidence="7" id="KW-1185">Reference proteome</keyword>
<evidence type="ECO:0000256" key="4">
    <source>
        <dbReference type="ARBA" id="ARBA00022753"/>
    </source>
</evidence>
<dbReference type="Gramene" id="PHT86614">
    <property type="protein sequence ID" value="PHT86614"/>
    <property type="gene ID" value="T459_08720"/>
</dbReference>
<dbReference type="AlphaFoldDB" id="A0A2G2ZXB9"/>
<comment type="caution">
    <text evidence="6">The sequence shown here is derived from an EMBL/GenBank/DDBJ whole genome shotgun (WGS) entry which is preliminary data.</text>
</comment>
<evidence type="ECO:0000313" key="7">
    <source>
        <dbReference type="Proteomes" id="UP000222542"/>
    </source>
</evidence>
<dbReference type="STRING" id="4072.A0A2G2ZXB9"/>